<dbReference type="Gene3D" id="1.10.287.500">
    <property type="entry name" value="Helix hairpin bin"/>
    <property type="match status" value="2"/>
</dbReference>
<evidence type="ECO:0000313" key="1">
    <source>
        <dbReference type="EMBL" id="TKW60694.1"/>
    </source>
</evidence>
<dbReference type="GO" id="GO:0050920">
    <property type="term" value="P:regulation of chemotaxis"/>
    <property type="evidence" value="ECO:0007669"/>
    <property type="project" value="InterPro"/>
</dbReference>
<protein>
    <submittedName>
        <fullName evidence="1">Protein phosphatase CheZ</fullName>
    </submittedName>
</protein>
<reference evidence="1 2" key="1">
    <citation type="journal article" date="2017" name="Nat. Commun.">
        <title>In situ click chemistry generation of cyclooxygenase-2 inhibitors.</title>
        <authorList>
            <person name="Bhardwaj A."/>
            <person name="Kaur J."/>
            <person name="Wuest M."/>
            <person name="Wuest F."/>
        </authorList>
    </citation>
    <scope>NUCLEOTIDE SEQUENCE [LARGE SCALE GENOMIC DNA]</scope>
    <source>
        <strain evidence="1">S2_018_000_R2_106</strain>
    </source>
</reference>
<name>A0A6N4R958_BLAVI</name>
<dbReference type="GO" id="GO:0009288">
    <property type="term" value="C:bacterial-type flagellum"/>
    <property type="evidence" value="ECO:0007669"/>
    <property type="project" value="InterPro"/>
</dbReference>
<evidence type="ECO:0000313" key="2">
    <source>
        <dbReference type="Proteomes" id="UP000320948"/>
    </source>
</evidence>
<dbReference type="AlphaFoldDB" id="A0A6N4R958"/>
<dbReference type="Pfam" id="PF04344">
    <property type="entry name" value="CheZ"/>
    <property type="match status" value="2"/>
</dbReference>
<proteinExistence type="predicted"/>
<dbReference type="EMBL" id="VAFM01000002">
    <property type="protein sequence ID" value="TKW60694.1"/>
    <property type="molecule type" value="Genomic_DNA"/>
</dbReference>
<gene>
    <name evidence="1" type="ORF">DI628_07290</name>
</gene>
<comment type="caution">
    <text evidence="1">The sequence shown here is derived from an EMBL/GenBank/DDBJ whole genome shotgun (WGS) entry which is preliminary data.</text>
</comment>
<organism evidence="1 2">
    <name type="scientific">Blastochloris viridis</name>
    <name type="common">Rhodopseudomonas viridis</name>
    <dbReference type="NCBI Taxonomy" id="1079"/>
    <lineage>
        <taxon>Bacteria</taxon>
        <taxon>Pseudomonadati</taxon>
        <taxon>Pseudomonadota</taxon>
        <taxon>Alphaproteobacteria</taxon>
        <taxon>Hyphomicrobiales</taxon>
        <taxon>Blastochloridaceae</taxon>
        <taxon>Blastochloris</taxon>
    </lineage>
</organism>
<dbReference type="Proteomes" id="UP000320948">
    <property type="component" value="Unassembled WGS sequence"/>
</dbReference>
<sequence>MSTFEHLSLSQRIAALEAAQTGDMIPAEQVRELVAAVKEMFGQQGDKSGNNERLYQELGELAKFINNAKKELQDVKGSAIAEEHLPNATNQLDAIVQMTEQATGRIMDECDRLTMFHNDLRERLIAMDPPLDPDALAGVDDAINQAAASITHIFEACNFQDITGQRVQKVVRALQEIERQVLRMVVVFGLMENKHNLDEETAAELREDAELLNGPQLSGQGLDQDEIDSILSKLL</sequence>
<dbReference type="SUPFAM" id="SSF75708">
    <property type="entry name" value="Chemotaxis phosphatase CheZ"/>
    <property type="match status" value="1"/>
</dbReference>
<accession>A0A6N4R958</accession>
<dbReference type="InterPro" id="IPR007439">
    <property type="entry name" value="Chemotax_Pase_CheZ"/>
</dbReference>
<dbReference type="GO" id="GO:0003824">
    <property type="term" value="F:catalytic activity"/>
    <property type="evidence" value="ECO:0007669"/>
    <property type="project" value="InterPro"/>
</dbReference>